<name>A0ABU9KQ92_9EURY</name>
<keyword evidence="2" id="KW-1185">Reference proteome</keyword>
<comment type="caution">
    <text evidence="1">The sequence shown here is derived from an EMBL/GenBank/DDBJ whole genome shotgun (WGS) entry which is preliminary data.</text>
</comment>
<reference evidence="1 2" key="1">
    <citation type="submission" date="2024-04" db="EMBL/GenBank/DDBJ databases">
        <title>Methanococcoides sp. LMO-2.</title>
        <authorList>
            <person name="Liang L."/>
        </authorList>
    </citation>
    <scope>NUCLEOTIDE SEQUENCE [LARGE SCALE GENOMIC DNA]</scope>
    <source>
        <strain evidence="1 2">LMO-2</strain>
    </source>
</reference>
<protein>
    <submittedName>
        <fullName evidence="1">Uncharacterized protein</fullName>
    </submittedName>
</protein>
<accession>A0ABU9KQ92</accession>
<proteinExistence type="predicted"/>
<dbReference type="RefSeq" id="WP_342126186.1">
    <property type="nucleotide sequence ID" value="NZ_JBCAUS010000002.1"/>
</dbReference>
<dbReference type="EMBL" id="JBCAUS010000002">
    <property type="protein sequence ID" value="MEL4304462.1"/>
    <property type="molecule type" value="Genomic_DNA"/>
</dbReference>
<gene>
    <name evidence="1" type="ORF">WOA13_01235</name>
</gene>
<evidence type="ECO:0000313" key="1">
    <source>
        <dbReference type="EMBL" id="MEL4304462.1"/>
    </source>
</evidence>
<organism evidence="1 2">
    <name type="scientific">Methanococcoides cohabitans</name>
    <dbReference type="NCBI Taxonomy" id="3136559"/>
    <lineage>
        <taxon>Archaea</taxon>
        <taxon>Methanobacteriati</taxon>
        <taxon>Methanobacteriota</taxon>
        <taxon>Stenosarchaea group</taxon>
        <taxon>Methanomicrobia</taxon>
        <taxon>Methanosarcinales</taxon>
        <taxon>Methanosarcinaceae</taxon>
        <taxon>Methanococcoides</taxon>
    </lineage>
</organism>
<evidence type="ECO:0000313" key="2">
    <source>
        <dbReference type="Proteomes" id="UP001396646"/>
    </source>
</evidence>
<sequence>MLLTIGEETFEVNSSNSWSIAGNESNKAEILEDSVAIEVFHSIREEFFE</sequence>
<dbReference type="Proteomes" id="UP001396646">
    <property type="component" value="Unassembled WGS sequence"/>
</dbReference>